<feature type="compositionally biased region" description="Low complexity" evidence="1">
    <location>
        <begin position="37"/>
        <end position="46"/>
    </location>
</feature>
<protein>
    <submittedName>
        <fullName evidence="2">Uncharacterized protein</fullName>
    </submittedName>
</protein>
<gene>
    <name evidence="2" type="ORF">E4099_32665</name>
</gene>
<comment type="caution">
    <text evidence="2">The sequence shown here is derived from an EMBL/GenBank/DDBJ whole genome shotgun (WGS) entry which is preliminary data.</text>
</comment>
<name>A0A4Z0FN60_9ACTN</name>
<feature type="non-terminal residue" evidence="2">
    <location>
        <position position="1"/>
    </location>
</feature>
<evidence type="ECO:0000256" key="1">
    <source>
        <dbReference type="SAM" id="MobiDB-lite"/>
    </source>
</evidence>
<dbReference type="Proteomes" id="UP000297948">
    <property type="component" value="Unassembled WGS sequence"/>
</dbReference>
<evidence type="ECO:0000313" key="2">
    <source>
        <dbReference type="EMBL" id="TGA81925.1"/>
    </source>
</evidence>
<sequence length="63" mass="6909">ARPRQALRWGPAAAWPPPRNRRPGVGPRTPRPPAVPAPAARAARCPSRARGRTRSGARRARRM</sequence>
<accession>A0A4Z0FN60</accession>
<proteinExistence type="predicted"/>
<dbReference type="EMBL" id="SRID01000788">
    <property type="protein sequence ID" value="TGA81925.1"/>
    <property type="molecule type" value="Genomic_DNA"/>
</dbReference>
<feature type="compositionally biased region" description="Basic residues" evidence="1">
    <location>
        <begin position="47"/>
        <end position="63"/>
    </location>
</feature>
<feature type="compositionally biased region" description="Low complexity" evidence="1">
    <location>
        <begin position="1"/>
        <end position="13"/>
    </location>
</feature>
<evidence type="ECO:0000313" key="3">
    <source>
        <dbReference type="Proteomes" id="UP000297948"/>
    </source>
</evidence>
<feature type="region of interest" description="Disordered" evidence="1">
    <location>
        <begin position="1"/>
        <end position="63"/>
    </location>
</feature>
<reference evidence="2 3" key="1">
    <citation type="submission" date="2019-03" db="EMBL/GenBank/DDBJ databases">
        <authorList>
            <person name="Gonzalez-Pimentel J.L."/>
        </authorList>
    </citation>
    <scope>NUCLEOTIDE SEQUENCE [LARGE SCALE GENOMIC DNA]</scope>
    <source>
        <strain evidence="2 3">JCM 31289</strain>
    </source>
</reference>
<organism evidence="2 3">
    <name type="scientific">Streptomyces palmae</name>
    <dbReference type="NCBI Taxonomy" id="1701085"/>
    <lineage>
        <taxon>Bacteria</taxon>
        <taxon>Bacillati</taxon>
        <taxon>Actinomycetota</taxon>
        <taxon>Actinomycetes</taxon>
        <taxon>Kitasatosporales</taxon>
        <taxon>Streptomycetaceae</taxon>
        <taxon>Streptomyces</taxon>
    </lineage>
</organism>
<dbReference type="AlphaFoldDB" id="A0A4Z0FN60"/>
<keyword evidence="3" id="KW-1185">Reference proteome</keyword>